<comment type="caution">
    <text evidence="4">The sequence shown here is derived from an EMBL/GenBank/DDBJ whole genome shotgun (WGS) entry which is preliminary data.</text>
</comment>
<accession>A0ABT0TE45</accession>
<dbReference type="InterPro" id="IPR027385">
    <property type="entry name" value="Beta-barrel_OMP"/>
</dbReference>
<evidence type="ECO:0000256" key="2">
    <source>
        <dbReference type="SAM" id="SignalP"/>
    </source>
</evidence>
<feature type="signal peptide" evidence="2">
    <location>
        <begin position="1"/>
        <end position="19"/>
    </location>
</feature>
<dbReference type="Proteomes" id="UP001203342">
    <property type="component" value="Unassembled WGS sequence"/>
</dbReference>
<feature type="chain" id="PRO_5046388206" evidence="2">
    <location>
        <begin position="20"/>
        <end position="197"/>
    </location>
</feature>
<dbReference type="InterPro" id="IPR011250">
    <property type="entry name" value="OMP/PagP_B-barrel"/>
</dbReference>
<sequence length="197" mass="20868">MKKVLLSAVALLAFGFANAQEGKGNGGFSKGDVFVTGAFTFGTTNDKNNDVKTNSFEIAPQVGFFVNENIAVGGKLGFGSYKTEDTGVDTVDMSGLTLGAFGRYYFTPANQFSLFGQLGFDYSSMENKLTNYKVNGIDAGLGLGMNYFVSSNFSIEAGVAVLGFTSEKADVSGAKASTSFNFGGDWRAVTFGVNYKF</sequence>
<proteinExistence type="predicted"/>
<dbReference type="Gene3D" id="2.40.160.20">
    <property type="match status" value="1"/>
</dbReference>
<feature type="domain" description="Outer membrane protein beta-barrel" evidence="3">
    <location>
        <begin position="8"/>
        <end position="197"/>
    </location>
</feature>
<gene>
    <name evidence="4" type="ORF">NAT47_02270</name>
</gene>
<evidence type="ECO:0000259" key="3">
    <source>
        <dbReference type="Pfam" id="PF13505"/>
    </source>
</evidence>
<name>A0ABT0TE45_9FLAO</name>
<dbReference type="SUPFAM" id="SSF56925">
    <property type="entry name" value="OMPA-like"/>
    <property type="match status" value="1"/>
</dbReference>
<dbReference type="Pfam" id="PF13505">
    <property type="entry name" value="OMP_b-brl"/>
    <property type="match status" value="1"/>
</dbReference>
<evidence type="ECO:0000256" key="1">
    <source>
        <dbReference type="ARBA" id="ARBA00022729"/>
    </source>
</evidence>
<keyword evidence="5" id="KW-1185">Reference proteome</keyword>
<evidence type="ECO:0000313" key="4">
    <source>
        <dbReference type="EMBL" id="MCL9769229.1"/>
    </source>
</evidence>
<dbReference type="EMBL" id="JAMLJN010000001">
    <property type="protein sequence ID" value="MCL9769229.1"/>
    <property type="molecule type" value="Genomic_DNA"/>
</dbReference>
<evidence type="ECO:0000313" key="5">
    <source>
        <dbReference type="Proteomes" id="UP001203342"/>
    </source>
</evidence>
<organism evidence="4 5">
    <name type="scientific">Flavobacterium fragile</name>
    <dbReference type="NCBI Taxonomy" id="2949085"/>
    <lineage>
        <taxon>Bacteria</taxon>
        <taxon>Pseudomonadati</taxon>
        <taxon>Bacteroidota</taxon>
        <taxon>Flavobacteriia</taxon>
        <taxon>Flavobacteriales</taxon>
        <taxon>Flavobacteriaceae</taxon>
        <taxon>Flavobacterium</taxon>
    </lineage>
</organism>
<keyword evidence="1 2" id="KW-0732">Signal</keyword>
<dbReference type="RefSeq" id="WP_250579855.1">
    <property type="nucleotide sequence ID" value="NZ_JAMLJN010000001.1"/>
</dbReference>
<protein>
    <submittedName>
        <fullName evidence="4">Porin family protein</fullName>
    </submittedName>
</protein>
<reference evidence="4 5" key="1">
    <citation type="submission" date="2022-05" db="EMBL/GenBank/DDBJ databases">
        <title>Flavobacterium sp., isolated from activated sludge.</title>
        <authorList>
            <person name="Ran Q."/>
        </authorList>
    </citation>
    <scope>NUCLEOTIDE SEQUENCE [LARGE SCALE GENOMIC DNA]</scope>
    <source>
        <strain evidence="4 5">HXWNR69</strain>
    </source>
</reference>